<dbReference type="PROSITE" id="PS51371">
    <property type="entry name" value="CBS"/>
    <property type="match status" value="1"/>
</dbReference>
<dbReference type="PROSITE" id="PS51846">
    <property type="entry name" value="CNNM"/>
    <property type="match status" value="1"/>
</dbReference>
<feature type="region of interest" description="Disordered" evidence="8">
    <location>
        <begin position="405"/>
        <end position="481"/>
    </location>
</feature>
<gene>
    <name evidence="13" type="ORF">SCHCODRAFT_114309</name>
</gene>
<dbReference type="Pfam" id="PF01595">
    <property type="entry name" value="CNNM"/>
    <property type="match status" value="1"/>
</dbReference>
<name>D8QKD8_SCHCM</name>
<feature type="transmembrane region" description="Helical" evidence="9">
    <location>
        <begin position="97"/>
        <end position="118"/>
    </location>
</feature>
<dbReference type="Proteomes" id="UP000007431">
    <property type="component" value="Unassembled WGS sequence"/>
</dbReference>
<dbReference type="eggNOG" id="KOG2118">
    <property type="taxonomic scope" value="Eukaryota"/>
</dbReference>
<sequence length="481" mass="52109">MRLPVLIFIIHRALASPFYAQVVPAGEEEAPKGSPEFWWKLAISAVLVLAGGVFAGLTLGLMGLDELHLRVLSASSDDIKEKRNAQKVLRLMRKGRHWVLVVLLLGNVIINESLPIFLDSAIGGGLAAVAISTVAIVIFGVIPQALSVRYGLAIGAACAPFVLCLMYIFSPIAWPTAKLLDWVLGKDEAHTYKKAELKSFLQFHRTGEEPLRDDEINILNGVLELNNKKVETIMTPMPDVVTLGADTVLDHDMIEKIVLSGYSRFPVHEPGKPDSFIGLLLIKKLLQYDPAQGLPVSSFPLSILPEAHPSINCFQALDYFQTGRAHLLLISNTPGKAGGALGVVTLEDIIEEIISEEIVDETDRYEDNLHKKRARRQGTAAIMRGIVERHMLRKTSLARISEGSPLLGASSVGGTPPEGSPLLKNDPSLHGASSLRQATARQSLLRQDSSVSSSSGTATPGNGEANARYMYGAVSESPREQ</sequence>
<evidence type="ECO:0000256" key="9">
    <source>
        <dbReference type="SAM" id="Phobius"/>
    </source>
</evidence>
<feature type="domain" description="CBS" evidence="11">
    <location>
        <begin position="234"/>
        <end position="296"/>
    </location>
</feature>
<evidence type="ECO:0000256" key="6">
    <source>
        <dbReference type="PROSITE-ProRule" id="PRU00703"/>
    </source>
</evidence>
<protein>
    <recommendedName>
        <fullName evidence="15">CNNM transmembrane domain-containing protein</fullName>
    </recommendedName>
</protein>
<dbReference type="VEuPathDB" id="FungiDB:SCHCODRAFT_02645018"/>
<organism evidence="14">
    <name type="scientific">Schizophyllum commune (strain H4-8 / FGSC 9210)</name>
    <name type="common">Split gill fungus</name>
    <dbReference type="NCBI Taxonomy" id="578458"/>
    <lineage>
        <taxon>Eukaryota</taxon>
        <taxon>Fungi</taxon>
        <taxon>Dikarya</taxon>
        <taxon>Basidiomycota</taxon>
        <taxon>Agaricomycotina</taxon>
        <taxon>Agaricomycetes</taxon>
        <taxon>Agaricomycetidae</taxon>
        <taxon>Agaricales</taxon>
        <taxon>Schizophyllaceae</taxon>
        <taxon>Schizophyllum</taxon>
    </lineage>
</organism>
<dbReference type="OMA" id="EEHTYKK"/>
<keyword evidence="10" id="KW-0732">Signal</keyword>
<dbReference type="GO" id="GO:0030026">
    <property type="term" value="P:intracellular manganese ion homeostasis"/>
    <property type="evidence" value="ECO:0007669"/>
    <property type="project" value="EnsemblFungi"/>
</dbReference>
<reference evidence="13 14" key="1">
    <citation type="journal article" date="2010" name="Nat. Biotechnol.">
        <title>Genome sequence of the model mushroom Schizophyllum commune.</title>
        <authorList>
            <person name="Ohm R.A."/>
            <person name="de Jong J.F."/>
            <person name="Lugones L.G."/>
            <person name="Aerts A."/>
            <person name="Kothe E."/>
            <person name="Stajich J.E."/>
            <person name="de Vries R.P."/>
            <person name="Record E."/>
            <person name="Levasseur A."/>
            <person name="Baker S.E."/>
            <person name="Bartholomew K.A."/>
            <person name="Coutinho P.M."/>
            <person name="Erdmann S."/>
            <person name="Fowler T.J."/>
            <person name="Gathman A.C."/>
            <person name="Lombard V."/>
            <person name="Henrissat B."/>
            <person name="Knabe N."/>
            <person name="Kuees U."/>
            <person name="Lilly W.W."/>
            <person name="Lindquist E."/>
            <person name="Lucas S."/>
            <person name="Magnuson J.K."/>
            <person name="Piumi F."/>
            <person name="Raudaskoski M."/>
            <person name="Salamov A."/>
            <person name="Schmutz J."/>
            <person name="Schwarze F.W.M.R."/>
            <person name="vanKuyk P.A."/>
            <person name="Horton J.S."/>
            <person name="Grigoriev I.V."/>
            <person name="Woesten H.A.B."/>
        </authorList>
    </citation>
    <scope>NUCLEOTIDE SEQUENCE [LARGE SCALE GENOMIC DNA]</scope>
    <source>
        <strain evidence="14">H4-8 / FGSC 9210</strain>
    </source>
</reference>
<evidence type="ECO:0000259" key="12">
    <source>
        <dbReference type="PROSITE" id="PS51846"/>
    </source>
</evidence>
<keyword evidence="6" id="KW-0129">CBS domain</keyword>
<evidence type="ECO:0000259" key="11">
    <source>
        <dbReference type="PROSITE" id="PS51371"/>
    </source>
</evidence>
<dbReference type="InParanoid" id="D8QKD8"/>
<keyword evidence="14" id="KW-1185">Reference proteome</keyword>
<feature type="transmembrane region" description="Helical" evidence="9">
    <location>
        <begin position="150"/>
        <end position="169"/>
    </location>
</feature>
<evidence type="ECO:0000313" key="14">
    <source>
        <dbReference type="Proteomes" id="UP000007431"/>
    </source>
</evidence>
<dbReference type="GO" id="GO:0016020">
    <property type="term" value="C:membrane"/>
    <property type="evidence" value="ECO:0007669"/>
    <property type="project" value="UniProtKB-SubCell"/>
</dbReference>
<dbReference type="FunFam" id="3.10.580.10:FF:000006">
    <property type="entry name" value="DUF21 and CBS domain protein"/>
    <property type="match status" value="1"/>
</dbReference>
<evidence type="ECO:0000313" key="13">
    <source>
        <dbReference type="EMBL" id="EFI91700.1"/>
    </source>
</evidence>
<evidence type="ECO:0000256" key="5">
    <source>
        <dbReference type="ARBA" id="ARBA00023136"/>
    </source>
</evidence>
<proteinExistence type="predicted"/>
<dbReference type="SUPFAM" id="SSF54631">
    <property type="entry name" value="CBS-domain pair"/>
    <property type="match status" value="1"/>
</dbReference>
<accession>D8QKD8</accession>
<evidence type="ECO:0000256" key="2">
    <source>
        <dbReference type="ARBA" id="ARBA00022692"/>
    </source>
</evidence>
<keyword evidence="3" id="KW-0677">Repeat</keyword>
<feature type="non-terminal residue" evidence="13">
    <location>
        <position position="481"/>
    </location>
</feature>
<evidence type="ECO:0008006" key="15">
    <source>
        <dbReference type="Google" id="ProtNLM"/>
    </source>
</evidence>
<dbReference type="InterPro" id="IPR046342">
    <property type="entry name" value="CBS_dom_sf"/>
</dbReference>
<dbReference type="GO" id="GO:0010961">
    <property type="term" value="P:intracellular magnesium ion homeostasis"/>
    <property type="evidence" value="ECO:0007669"/>
    <property type="project" value="EnsemblFungi"/>
</dbReference>
<evidence type="ECO:0000256" key="8">
    <source>
        <dbReference type="SAM" id="MobiDB-lite"/>
    </source>
</evidence>
<feature type="chain" id="PRO_5012135599" description="CNNM transmembrane domain-containing protein" evidence="10">
    <location>
        <begin position="16"/>
        <end position="481"/>
    </location>
</feature>
<feature type="transmembrane region" description="Helical" evidence="9">
    <location>
        <begin position="124"/>
        <end position="143"/>
    </location>
</feature>
<evidence type="ECO:0000256" key="3">
    <source>
        <dbReference type="ARBA" id="ARBA00022737"/>
    </source>
</evidence>
<dbReference type="PANTHER" id="PTHR12064">
    <property type="entry name" value="METAL TRANSPORTER CNNM"/>
    <property type="match status" value="1"/>
</dbReference>
<dbReference type="PANTHER" id="PTHR12064:SF97">
    <property type="entry name" value="METAL TRANSPORTER CNNM-5"/>
    <property type="match status" value="1"/>
</dbReference>
<feature type="signal peptide" evidence="10">
    <location>
        <begin position="1"/>
        <end position="15"/>
    </location>
</feature>
<dbReference type="Gene3D" id="3.10.580.10">
    <property type="entry name" value="CBS-domain"/>
    <property type="match status" value="1"/>
</dbReference>
<keyword evidence="4 7" id="KW-1133">Transmembrane helix</keyword>
<dbReference type="AlphaFoldDB" id="D8QKD8"/>
<dbReference type="InterPro" id="IPR000644">
    <property type="entry name" value="CBS_dom"/>
</dbReference>
<evidence type="ECO:0000256" key="1">
    <source>
        <dbReference type="ARBA" id="ARBA00004141"/>
    </source>
</evidence>
<dbReference type="GO" id="GO:0007005">
    <property type="term" value="P:mitochondrion organization"/>
    <property type="evidence" value="ECO:0007669"/>
    <property type="project" value="EnsemblFungi"/>
</dbReference>
<evidence type="ECO:0000256" key="4">
    <source>
        <dbReference type="ARBA" id="ARBA00022989"/>
    </source>
</evidence>
<feature type="transmembrane region" description="Helical" evidence="9">
    <location>
        <begin position="39"/>
        <end position="64"/>
    </location>
</feature>
<feature type="domain" description="CNNM transmembrane" evidence="12">
    <location>
        <begin position="33"/>
        <end position="215"/>
    </location>
</feature>
<dbReference type="HOGENOM" id="CLU_011310_0_3_1"/>
<evidence type="ECO:0000256" key="10">
    <source>
        <dbReference type="SAM" id="SignalP"/>
    </source>
</evidence>
<dbReference type="GO" id="GO:0005737">
    <property type="term" value="C:cytoplasm"/>
    <property type="evidence" value="ECO:0007669"/>
    <property type="project" value="TreeGrafter"/>
</dbReference>
<feature type="compositionally biased region" description="Polar residues" evidence="8">
    <location>
        <begin position="434"/>
        <end position="448"/>
    </location>
</feature>
<keyword evidence="5 7" id="KW-0472">Membrane</keyword>
<keyword evidence="2 7" id="KW-0812">Transmembrane</keyword>
<evidence type="ECO:0000256" key="7">
    <source>
        <dbReference type="PROSITE-ProRule" id="PRU01193"/>
    </source>
</evidence>
<dbReference type="FunCoup" id="D8QKD8">
    <property type="interactions" value="279"/>
</dbReference>
<dbReference type="InterPro" id="IPR045095">
    <property type="entry name" value="ACDP"/>
</dbReference>
<dbReference type="InterPro" id="IPR002550">
    <property type="entry name" value="CNNM"/>
</dbReference>
<dbReference type="EMBL" id="GL377316">
    <property type="protein sequence ID" value="EFI91700.1"/>
    <property type="molecule type" value="Genomic_DNA"/>
</dbReference>
<dbReference type="STRING" id="578458.D8QKD8"/>
<comment type="subcellular location">
    <subcellularLocation>
        <location evidence="1">Membrane</location>
        <topology evidence="1">Multi-pass membrane protein</topology>
    </subcellularLocation>
</comment>